<evidence type="ECO:0000313" key="1">
    <source>
        <dbReference type="EMBL" id="ABY44609.1"/>
    </source>
</evidence>
<reference evidence="1 2" key="1">
    <citation type="journal article" date="2008" name="Chem. Biol. Interact.">
        <title>Extending the Bacillus cereus group genomics to putative food-borne pathogens of different toxicity.</title>
        <authorList>
            <person name="Lapidus A."/>
            <person name="Goltsman E."/>
            <person name="Auger S."/>
            <person name="Galleron N."/>
            <person name="Segurens B."/>
            <person name="Dossat C."/>
            <person name="Land M.L."/>
            <person name="Broussolle V."/>
            <person name="Brillard J."/>
            <person name="Guinebretiere M.H."/>
            <person name="Sanchis V."/>
            <person name="Nguen-The C."/>
            <person name="Lereclus D."/>
            <person name="Richardson P."/>
            <person name="Wincker P."/>
            <person name="Weissenbach J."/>
            <person name="Ehrlich S.D."/>
            <person name="Sorokin A."/>
        </authorList>
    </citation>
    <scope>NUCLEOTIDE SEQUENCE [LARGE SCALE GENOMIC DNA]</scope>
    <source>
        <strain evidence="1 2">KBAB4</strain>
    </source>
</reference>
<evidence type="ECO:0000313" key="2">
    <source>
        <dbReference type="Proteomes" id="UP000002154"/>
    </source>
</evidence>
<dbReference type="RefSeq" id="WP_012261483.1">
    <property type="nucleotide sequence ID" value="NC_010184.1"/>
</dbReference>
<name>A9VQW0_BACMK</name>
<dbReference type="KEGG" id="bwe:BcerKBAB4_3436"/>
<organism evidence="1 2">
    <name type="scientific">Bacillus mycoides (strain KBAB4)</name>
    <name type="common">Bacillus weihenstephanensis</name>
    <dbReference type="NCBI Taxonomy" id="315730"/>
    <lineage>
        <taxon>Bacteria</taxon>
        <taxon>Bacillati</taxon>
        <taxon>Bacillota</taxon>
        <taxon>Bacilli</taxon>
        <taxon>Bacillales</taxon>
        <taxon>Bacillaceae</taxon>
        <taxon>Bacillus</taxon>
        <taxon>Bacillus cereus group</taxon>
    </lineage>
</organism>
<protein>
    <submittedName>
        <fullName evidence="1">Uncharacterized protein</fullName>
    </submittedName>
</protein>
<dbReference type="AlphaFoldDB" id="A9VQW0"/>
<accession>A9VQW0</accession>
<proteinExistence type="predicted"/>
<dbReference type="Proteomes" id="UP000002154">
    <property type="component" value="Chromosome"/>
</dbReference>
<dbReference type="HOGENOM" id="CLU_879232_0_0_9"/>
<dbReference type="eggNOG" id="ENOG5032U7H">
    <property type="taxonomic scope" value="Bacteria"/>
</dbReference>
<gene>
    <name evidence="1" type="ordered locus">BcerKBAB4_3436</name>
</gene>
<sequence>MTFKKVYFHSFSMYKRDIEKGEKGADTLKKTYLDNDNMNYYFDDILNTHLKNGCFKLDNQDTLEILKYDKKYIYARIGRIKDGLTVHLRDKETLVATSISKTTNQELEIFTYVLIDRETFVVSYIKEMAAPTIQKICNIIEILYGSSQHLFAEISSITVEDALPLLKRKDTIGTISYKMTVPSDTKISLDTLGLSESDFEALSNQKSIDIEVKLVAKRNKSAFEDNGKMGAFLSNLVKRAKRVSVKAKSEGERMETYNMVDSVLTKNTKFDFDRQVDDIHTEIYNKLVSVYELNKAEVLEYTRNE</sequence>
<dbReference type="EMBL" id="CP000903">
    <property type="protein sequence ID" value="ABY44609.1"/>
    <property type="molecule type" value="Genomic_DNA"/>
</dbReference>